<dbReference type="Proteomes" id="UP000523447">
    <property type="component" value="Unassembled WGS sequence"/>
</dbReference>
<feature type="chain" id="PRO_5039545022" description="Lipoprotein" evidence="2">
    <location>
        <begin position="18"/>
        <end position="286"/>
    </location>
</feature>
<sequence>MAWWAAVPAVLAATVLAACDSQVGIEGTDYHRDSGSATTQSATATASETPNPTPADSSSVTIALVTADARATEAVGRWAADLQKLAPAELEAKCWTMAPRNVDTMYADKTAILSALAQPGTDNGTAIVWKSAADGVTVVAERTDIATGYACPRVYPGGAEIGFGTSTEAQAADARHIVRRYLARQTGHPVDPADEESTHPLVCSVATAWDPNGTGRSARAPLATNAAKLAAPTAFADQSLSSSVLNGTYLTVSATVTAGGAQQERTYTVKATDDGYCIGDVSAGGA</sequence>
<dbReference type="EMBL" id="JAAXPE010000005">
    <property type="protein sequence ID" value="NKY85557.1"/>
    <property type="molecule type" value="Genomic_DNA"/>
</dbReference>
<evidence type="ECO:0008006" key="5">
    <source>
        <dbReference type="Google" id="ProtNLM"/>
    </source>
</evidence>
<proteinExistence type="predicted"/>
<evidence type="ECO:0000313" key="3">
    <source>
        <dbReference type="EMBL" id="NKY85557.1"/>
    </source>
</evidence>
<feature type="region of interest" description="Disordered" evidence="1">
    <location>
        <begin position="30"/>
        <end position="58"/>
    </location>
</feature>
<protein>
    <recommendedName>
        <fullName evidence="5">Lipoprotein</fullName>
    </recommendedName>
</protein>
<name>A0A7X6LXD8_9NOCA</name>
<comment type="caution">
    <text evidence="3">The sequence shown here is derived from an EMBL/GenBank/DDBJ whole genome shotgun (WGS) entry which is preliminary data.</text>
</comment>
<keyword evidence="2" id="KW-0732">Signal</keyword>
<evidence type="ECO:0000256" key="2">
    <source>
        <dbReference type="SAM" id="SignalP"/>
    </source>
</evidence>
<feature type="compositionally biased region" description="Polar residues" evidence="1">
    <location>
        <begin position="48"/>
        <end position="58"/>
    </location>
</feature>
<feature type="signal peptide" evidence="2">
    <location>
        <begin position="1"/>
        <end position="17"/>
    </location>
</feature>
<organism evidence="3 4">
    <name type="scientific">Nocardia veterana</name>
    <dbReference type="NCBI Taxonomy" id="132249"/>
    <lineage>
        <taxon>Bacteria</taxon>
        <taxon>Bacillati</taxon>
        <taxon>Actinomycetota</taxon>
        <taxon>Actinomycetes</taxon>
        <taxon>Mycobacteriales</taxon>
        <taxon>Nocardiaceae</taxon>
        <taxon>Nocardia</taxon>
    </lineage>
</organism>
<evidence type="ECO:0000313" key="4">
    <source>
        <dbReference type="Proteomes" id="UP000523447"/>
    </source>
</evidence>
<keyword evidence="4" id="KW-1185">Reference proteome</keyword>
<feature type="compositionally biased region" description="Low complexity" evidence="1">
    <location>
        <begin position="35"/>
        <end position="47"/>
    </location>
</feature>
<reference evidence="3 4" key="1">
    <citation type="submission" date="2020-04" db="EMBL/GenBank/DDBJ databases">
        <title>MicrobeNet Type strains.</title>
        <authorList>
            <person name="Nicholson A.C."/>
        </authorList>
    </citation>
    <scope>NUCLEOTIDE SEQUENCE [LARGE SCALE GENOMIC DNA]</scope>
    <source>
        <strain evidence="3 4">DSM 44445</strain>
    </source>
</reference>
<dbReference type="RefSeq" id="WP_040715213.1">
    <property type="nucleotide sequence ID" value="NZ_CAWPHS010000045.1"/>
</dbReference>
<gene>
    <name evidence="3" type="ORF">HGA07_07960</name>
</gene>
<accession>A0A7X6LXD8</accession>
<evidence type="ECO:0000256" key="1">
    <source>
        <dbReference type="SAM" id="MobiDB-lite"/>
    </source>
</evidence>
<dbReference type="AlphaFoldDB" id="A0A7X6LXD8"/>